<dbReference type="RefSeq" id="WP_379556196.1">
    <property type="nucleotide sequence ID" value="NZ_JBHUKO010000001.1"/>
</dbReference>
<dbReference type="Pfam" id="PF00126">
    <property type="entry name" value="HTH_1"/>
    <property type="match status" value="1"/>
</dbReference>
<feature type="domain" description="HTH lysR-type" evidence="5">
    <location>
        <begin position="1"/>
        <end position="53"/>
    </location>
</feature>
<evidence type="ECO:0000313" key="6">
    <source>
        <dbReference type="EMBL" id="MFC0204685.1"/>
    </source>
</evidence>
<comment type="similarity">
    <text evidence="1">Belongs to the LysR transcriptional regulatory family.</text>
</comment>
<accession>A0ABV6CVD8</accession>
<evidence type="ECO:0000256" key="1">
    <source>
        <dbReference type="ARBA" id="ARBA00009437"/>
    </source>
</evidence>
<reference evidence="6 7" key="1">
    <citation type="submission" date="2024-09" db="EMBL/GenBank/DDBJ databases">
        <authorList>
            <person name="Sun Q."/>
            <person name="Mori K."/>
        </authorList>
    </citation>
    <scope>NUCLEOTIDE SEQUENCE [LARGE SCALE GENOMIC DNA]</scope>
    <source>
        <strain evidence="6 7">CCM 7706</strain>
    </source>
</reference>
<keyword evidence="2" id="KW-0805">Transcription regulation</keyword>
<organism evidence="6 7">
    <name type="scientific">Novosphingobium soli</name>
    <dbReference type="NCBI Taxonomy" id="574956"/>
    <lineage>
        <taxon>Bacteria</taxon>
        <taxon>Pseudomonadati</taxon>
        <taxon>Pseudomonadota</taxon>
        <taxon>Alphaproteobacteria</taxon>
        <taxon>Sphingomonadales</taxon>
        <taxon>Sphingomonadaceae</taxon>
        <taxon>Novosphingobium</taxon>
    </lineage>
</organism>
<dbReference type="Gene3D" id="1.10.10.10">
    <property type="entry name" value="Winged helix-like DNA-binding domain superfamily/Winged helix DNA-binding domain"/>
    <property type="match status" value="1"/>
</dbReference>
<dbReference type="Gene3D" id="3.40.190.10">
    <property type="entry name" value="Periplasmic binding protein-like II"/>
    <property type="match status" value="2"/>
</dbReference>
<dbReference type="InterPro" id="IPR000847">
    <property type="entry name" value="LysR_HTH_N"/>
</dbReference>
<dbReference type="InterPro" id="IPR005119">
    <property type="entry name" value="LysR_subst-bd"/>
</dbReference>
<dbReference type="Proteomes" id="UP001589798">
    <property type="component" value="Unassembled WGS sequence"/>
</dbReference>
<dbReference type="SUPFAM" id="SSF46785">
    <property type="entry name" value="Winged helix' DNA-binding domain"/>
    <property type="match status" value="1"/>
</dbReference>
<proteinExistence type="inferred from homology"/>
<keyword evidence="4" id="KW-0804">Transcription</keyword>
<protein>
    <submittedName>
        <fullName evidence="6">LysR substrate-binding domain-containing protein</fullName>
    </submittedName>
</protein>
<name>A0ABV6CVD8_9SPHN</name>
<evidence type="ECO:0000313" key="7">
    <source>
        <dbReference type="Proteomes" id="UP001589798"/>
    </source>
</evidence>
<dbReference type="Pfam" id="PF03466">
    <property type="entry name" value="LysR_substrate"/>
    <property type="match status" value="1"/>
</dbReference>
<keyword evidence="7" id="KW-1185">Reference proteome</keyword>
<keyword evidence="3" id="KW-0238">DNA-binding</keyword>
<dbReference type="InterPro" id="IPR036390">
    <property type="entry name" value="WH_DNA-bd_sf"/>
</dbReference>
<dbReference type="PANTHER" id="PTHR30346:SF17">
    <property type="entry name" value="LYSR FAMILY TRANSCRIPTIONAL REGULATOR"/>
    <property type="match status" value="1"/>
</dbReference>
<dbReference type="SUPFAM" id="SSF53850">
    <property type="entry name" value="Periplasmic binding protein-like II"/>
    <property type="match status" value="1"/>
</dbReference>
<evidence type="ECO:0000256" key="2">
    <source>
        <dbReference type="ARBA" id="ARBA00023015"/>
    </source>
</evidence>
<evidence type="ECO:0000256" key="4">
    <source>
        <dbReference type="ARBA" id="ARBA00023163"/>
    </source>
</evidence>
<dbReference type="PANTHER" id="PTHR30346">
    <property type="entry name" value="TRANSCRIPTIONAL DUAL REGULATOR HCAR-RELATED"/>
    <property type="match status" value="1"/>
</dbReference>
<gene>
    <name evidence="6" type="ORF">ACFFJC_10410</name>
</gene>
<dbReference type="EMBL" id="JBHLWK010000012">
    <property type="protein sequence ID" value="MFC0204685.1"/>
    <property type="molecule type" value="Genomic_DNA"/>
</dbReference>
<evidence type="ECO:0000256" key="3">
    <source>
        <dbReference type="ARBA" id="ARBA00023125"/>
    </source>
</evidence>
<evidence type="ECO:0000259" key="5">
    <source>
        <dbReference type="PROSITE" id="PS50931"/>
    </source>
</evidence>
<dbReference type="PROSITE" id="PS50931">
    <property type="entry name" value="HTH_LYSR"/>
    <property type="match status" value="1"/>
</dbReference>
<comment type="caution">
    <text evidence="6">The sequence shown here is derived from an EMBL/GenBank/DDBJ whole genome shotgun (WGS) entry which is preliminary data.</text>
</comment>
<dbReference type="CDD" id="cd08414">
    <property type="entry name" value="PBP2_LTTR_aromatics_like"/>
    <property type="match status" value="1"/>
</dbReference>
<sequence length="295" mass="32555">MRYFICIAEELHFGNAAQRLGISQPPLSQQIRALEDELGVRLFDRTSRRVRLTEAGAHFLPQARETLVQAERAAQAARLAHSGEIGRLSLGFSPSVPFIPHVVDALARFRQAFPSVTVELNELPREEQIAGVERRTLDLGILRSFGSLNLPPQMETLHLQREGMMLAMRRDHPLATRERDPVLADIEGEPLILLGALNGAGFNDVLMAHCAQLGFRPHVTLEAGSFATLVGLTAAGLGITILSRSLARLNVDTLAFRHIDMPFASELLMFHLRGASPTTLNFRKLLAEPLAERPT</sequence>
<dbReference type="PRINTS" id="PR00039">
    <property type="entry name" value="HTHLYSR"/>
</dbReference>
<dbReference type="InterPro" id="IPR036388">
    <property type="entry name" value="WH-like_DNA-bd_sf"/>
</dbReference>